<dbReference type="SMART" id="SM00382">
    <property type="entry name" value="AAA"/>
    <property type="match status" value="1"/>
</dbReference>
<gene>
    <name evidence="10" type="ORF">EDM57_21615</name>
</gene>
<dbReference type="RefSeq" id="WP_122906749.1">
    <property type="nucleotide sequence ID" value="NZ_RHHS01000059.1"/>
</dbReference>
<protein>
    <recommendedName>
        <fullName evidence="8">Energy-coupling factor transporter ATP-binding protein EcfA2</fullName>
        <ecNumber evidence="8">7.-.-.-</ecNumber>
    </recommendedName>
</protein>
<reference evidence="10 11" key="1">
    <citation type="submission" date="2018-10" db="EMBL/GenBank/DDBJ databases">
        <title>Phylogenomics of Brevibacillus.</title>
        <authorList>
            <person name="Dunlap C."/>
        </authorList>
    </citation>
    <scope>NUCLEOTIDE SEQUENCE [LARGE SCALE GENOMIC DNA]</scope>
    <source>
        <strain evidence="10 11">DSM 100115</strain>
    </source>
</reference>
<dbReference type="PANTHER" id="PTHR43553">
    <property type="entry name" value="HEAVY METAL TRANSPORTER"/>
    <property type="match status" value="1"/>
</dbReference>
<evidence type="ECO:0000256" key="7">
    <source>
        <dbReference type="ARBA" id="ARBA00023136"/>
    </source>
</evidence>
<dbReference type="GO" id="GO:0016887">
    <property type="term" value="F:ATP hydrolysis activity"/>
    <property type="evidence" value="ECO:0007669"/>
    <property type="project" value="InterPro"/>
</dbReference>
<organism evidence="10 11">
    <name type="scientific">Brevibacillus gelatini</name>
    <dbReference type="NCBI Taxonomy" id="1655277"/>
    <lineage>
        <taxon>Bacteria</taxon>
        <taxon>Bacillati</taxon>
        <taxon>Bacillota</taxon>
        <taxon>Bacilli</taxon>
        <taxon>Bacillales</taxon>
        <taxon>Paenibacillaceae</taxon>
        <taxon>Brevibacillus</taxon>
    </lineage>
</organism>
<dbReference type="CDD" id="cd03225">
    <property type="entry name" value="ABC_cobalt_CbiO_domain1"/>
    <property type="match status" value="1"/>
</dbReference>
<dbReference type="GO" id="GO:0005524">
    <property type="term" value="F:ATP binding"/>
    <property type="evidence" value="ECO:0007669"/>
    <property type="project" value="UniProtKB-UniRule"/>
</dbReference>
<evidence type="ECO:0000256" key="4">
    <source>
        <dbReference type="ARBA" id="ARBA00022741"/>
    </source>
</evidence>
<keyword evidence="11" id="KW-1185">Reference proteome</keyword>
<comment type="subcellular location">
    <subcellularLocation>
        <location evidence="1 8">Cell membrane</location>
        <topology evidence="1 8">Peripheral membrane protein</topology>
    </subcellularLocation>
</comment>
<keyword evidence="3 8" id="KW-1003">Cell membrane</keyword>
<feature type="domain" description="ABC transporter" evidence="9">
    <location>
        <begin position="3"/>
        <end position="245"/>
    </location>
</feature>
<dbReference type="InterPro" id="IPR003439">
    <property type="entry name" value="ABC_transporter-like_ATP-bd"/>
</dbReference>
<evidence type="ECO:0000313" key="10">
    <source>
        <dbReference type="EMBL" id="RNB52049.1"/>
    </source>
</evidence>
<name>A0A3M8ALY6_9BACL</name>
<dbReference type="PROSITE" id="PS50893">
    <property type="entry name" value="ABC_TRANSPORTER_2"/>
    <property type="match status" value="1"/>
</dbReference>
<keyword evidence="2 8" id="KW-0813">Transport</keyword>
<evidence type="ECO:0000313" key="11">
    <source>
        <dbReference type="Proteomes" id="UP000268829"/>
    </source>
</evidence>
<dbReference type="GO" id="GO:0015087">
    <property type="term" value="F:cobalt ion transmembrane transporter activity"/>
    <property type="evidence" value="ECO:0007669"/>
    <property type="project" value="UniProtKB-ARBA"/>
</dbReference>
<comment type="subunit">
    <text evidence="8">Forms a stable energy-coupling factor (ECF) transporter complex composed of 2 membrane-embedded substrate-binding proteins (S component), 2 ATP-binding proteins (A component) and 2 transmembrane proteins (T component).</text>
</comment>
<dbReference type="EC" id="7.-.-.-" evidence="8"/>
<dbReference type="NCBIfam" id="TIGR04521">
    <property type="entry name" value="ECF_ATPase_2"/>
    <property type="match status" value="1"/>
</dbReference>
<keyword evidence="7 8" id="KW-0472">Membrane</keyword>
<evidence type="ECO:0000256" key="5">
    <source>
        <dbReference type="ARBA" id="ARBA00022840"/>
    </source>
</evidence>
<dbReference type="FunFam" id="3.40.50.300:FF:000224">
    <property type="entry name" value="Energy-coupling factor transporter ATP-binding protein EcfA"/>
    <property type="match status" value="1"/>
</dbReference>
<comment type="caution">
    <text evidence="10">The sequence shown here is derived from an EMBL/GenBank/DDBJ whole genome shotgun (WGS) entry which is preliminary data.</text>
</comment>
<dbReference type="GO" id="GO:0043190">
    <property type="term" value="C:ATP-binding cassette (ABC) transporter complex"/>
    <property type="evidence" value="ECO:0007669"/>
    <property type="project" value="TreeGrafter"/>
</dbReference>
<dbReference type="Pfam" id="PF00005">
    <property type="entry name" value="ABC_tran"/>
    <property type="match status" value="1"/>
</dbReference>
<dbReference type="InterPro" id="IPR050095">
    <property type="entry name" value="ECF_ABC_transporter_ATP-bd"/>
</dbReference>
<comment type="function">
    <text evidence="8">ATP-binding (A) component of a common energy-coupling factor (ECF) ABC-transporter complex.</text>
</comment>
<dbReference type="Gene3D" id="3.40.50.300">
    <property type="entry name" value="P-loop containing nucleotide triphosphate hydrolases"/>
    <property type="match status" value="1"/>
</dbReference>
<dbReference type="Proteomes" id="UP000268829">
    <property type="component" value="Unassembled WGS sequence"/>
</dbReference>
<dbReference type="InterPro" id="IPR003593">
    <property type="entry name" value="AAA+_ATPase"/>
</dbReference>
<dbReference type="OrthoDB" id="9784332at2"/>
<dbReference type="InterPro" id="IPR030946">
    <property type="entry name" value="EcfA2"/>
</dbReference>
<sequence>MQITFDQVSHIYGKGTPFERVALHDISFTIPSGSFVGIIGQTGSGKSTLIQHLNGLLLPSAGTITLGDTVITSKQRLPHEQRRNIGLVFQYPEHQLFEETVAKDVAFGPSNFDLPEAMVEARVKEALEIVGLDYEKVKDRSPFHLSGGQMRRVALAGVLAMQPKVLVLDEPTAGLDPMGRQSILEAIYRIHQEQKLTTLLVTHSMEEAARYADYMLVLAQGTIALQGKPDEIFMQAERLRELALDVPETVAFVSRLNQLLPDKESLPNSVYREEELIAHLLERLSVPKEG</sequence>
<accession>A0A3M8ALY6</accession>
<keyword evidence="5 8" id="KW-0067">ATP-binding</keyword>
<dbReference type="GO" id="GO:0042626">
    <property type="term" value="F:ATPase-coupled transmembrane transporter activity"/>
    <property type="evidence" value="ECO:0007669"/>
    <property type="project" value="TreeGrafter"/>
</dbReference>
<comment type="similarity">
    <text evidence="8">Belongs to the ABC transporter superfamily. Energy-coupling factor EcfA family.</text>
</comment>
<keyword evidence="6" id="KW-1278">Translocase</keyword>
<evidence type="ECO:0000256" key="2">
    <source>
        <dbReference type="ARBA" id="ARBA00022448"/>
    </source>
</evidence>
<proteinExistence type="inferred from homology"/>
<dbReference type="InterPro" id="IPR015856">
    <property type="entry name" value="ABC_transpr_CbiO/EcfA_su"/>
</dbReference>
<evidence type="ECO:0000259" key="9">
    <source>
        <dbReference type="PROSITE" id="PS50893"/>
    </source>
</evidence>
<dbReference type="InterPro" id="IPR027417">
    <property type="entry name" value="P-loop_NTPase"/>
</dbReference>
<dbReference type="PROSITE" id="PS00211">
    <property type="entry name" value="ABC_TRANSPORTER_1"/>
    <property type="match status" value="1"/>
</dbReference>
<evidence type="ECO:0000256" key="3">
    <source>
        <dbReference type="ARBA" id="ARBA00022475"/>
    </source>
</evidence>
<evidence type="ECO:0000256" key="1">
    <source>
        <dbReference type="ARBA" id="ARBA00004202"/>
    </source>
</evidence>
<evidence type="ECO:0000256" key="8">
    <source>
        <dbReference type="RuleBase" id="RU365104"/>
    </source>
</evidence>
<dbReference type="SUPFAM" id="SSF52540">
    <property type="entry name" value="P-loop containing nucleoside triphosphate hydrolases"/>
    <property type="match status" value="1"/>
</dbReference>
<keyword evidence="4 8" id="KW-0547">Nucleotide-binding</keyword>
<dbReference type="AlphaFoldDB" id="A0A3M8ALY6"/>
<dbReference type="PANTHER" id="PTHR43553:SF27">
    <property type="entry name" value="ENERGY-COUPLING FACTOR TRANSPORTER ATP-BINDING PROTEIN ECFA2"/>
    <property type="match status" value="1"/>
</dbReference>
<evidence type="ECO:0000256" key="6">
    <source>
        <dbReference type="ARBA" id="ARBA00022967"/>
    </source>
</evidence>
<dbReference type="EMBL" id="RHHS01000059">
    <property type="protein sequence ID" value="RNB52049.1"/>
    <property type="molecule type" value="Genomic_DNA"/>
</dbReference>
<dbReference type="InterPro" id="IPR017871">
    <property type="entry name" value="ABC_transporter-like_CS"/>
</dbReference>